<dbReference type="InterPro" id="IPR005149">
    <property type="entry name" value="Tscrpt_reg_PadR_N"/>
</dbReference>
<protein>
    <submittedName>
        <fullName evidence="3">DNA-binding transcriptional regulator, PadR family</fullName>
    </submittedName>
</protein>
<reference evidence="3 4" key="1">
    <citation type="submission" date="2017-04" db="EMBL/GenBank/DDBJ databases">
        <authorList>
            <person name="Afonso C.L."/>
            <person name="Miller P.J."/>
            <person name="Scott M.A."/>
            <person name="Spackman E."/>
            <person name="Goraichik I."/>
            <person name="Dimitrov K.M."/>
            <person name="Suarez D.L."/>
            <person name="Swayne D.E."/>
        </authorList>
    </citation>
    <scope>NUCLEOTIDE SEQUENCE [LARGE SCALE GENOMIC DNA]</scope>
    <source>
        <strain evidence="3 4">11</strain>
    </source>
</reference>
<dbReference type="EMBL" id="FXAZ01000001">
    <property type="protein sequence ID" value="SMG25769.1"/>
    <property type="molecule type" value="Genomic_DNA"/>
</dbReference>
<dbReference type="OrthoDB" id="9783723at2"/>
<feature type="domain" description="Transcription regulator PadR N-terminal" evidence="1">
    <location>
        <begin position="9"/>
        <end position="76"/>
    </location>
</feature>
<name>A0A1X7JE89_9BACL</name>
<dbReference type="PANTHER" id="PTHR43252">
    <property type="entry name" value="TRANSCRIPTIONAL REGULATOR YQJI"/>
    <property type="match status" value="1"/>
</dbReference>
<dbReference type="SUPFAM" id="SSF46785">
    <property type="entry name" value="Winged helix' DNA-binding domain"/>
    <property type="match status" value="1"/>
</dbReference>
<dbReference type="PANTHER" id="PTHR43252:SF4">
    <property type="entry name" value="TRANSCRIPTIONAL REGULATORY PROTEIN"/>
    <property type="match status" value="1"/>
</dbReference>
<gene>
    <name evidence="3" type="ORF">SAMN06295960_1453</name>
</gene>
<dbReference type="Gene3D" id="1.10.10.10">
    <property type="entry name" value="Winged helix-like DNA-binding domain superfamily/Winged helix DNA-binding domain"/>
    <property type="match status" value="1"/>
</dbReference>
<dbReference type="AlphaFoldDB" id="A0A1X7JE89"/>
<organism evidence="3 4">
    <name type="scientific">Paenibacillus aquistagni</name>
    <dbReference type="NCBI Taxonomy" id="1852522"/>
    <lineage>
        <taxon>Bacteria</taxon>
        <taxon>Bacillati</taxon>
        <taxon>Bacillota</taxon>
        <taxon>Bacilli</taxon>
        <taxon>Bacillales</taxon>
        <taxon>Paenibacillaceae</taxon>
        <taxon>Paenibacillus</taxon>
    </lineage>
</organism>
<sequence length="183" mass="21305">MLNTLSYGLLGLLTSESMSGYDLMLRIQPFWQAKHSQIYPLLAKLEKSGYVQYERIEQRDKPDKKVYTITEKGRTAVMAWLGEPPTEATTRDELSLKSQCIWLADKELVIPLFLTRRKQLDTKMAYYEKLLSRISEDEQHVHSPKFGDYILLNRAISVAEAHMKWCNWVVSMLEQAKEQESSQ</sequence>
<evidence type="ECO:0000259" key="1">
    <source>
        <dbReference type="Pfam" id="PF03551"/>
    </source>
</evidence>
<dbReference type="RefSeq" id="WP_085493593.1">
    <property type="nucleotide sequence ID" value="NZ_FXAZ01000001.1"/>
</dbReference>
<evidence type="ECO:0000313" key="3">
    <source>
        <dbReference type="EMBL" id="SMG25769.1"/>
    </source>
</evidence>
<dbReference type="Proteomes" id="UP000193834">
    <property type="component" value="Unassembled WGS sequence"/>
</dbReference>
<dbReference type="Gene3D" id="6.10.140.190">
    <property type="match status" value="1"/>
</dbReference>
<dbReference type="STRING" id="1852522.SAMN06295960_1453"/>
<keyword evidence="3" id="KW-0238">DNA-binding</keyword>
<evidence type="ECO:0000313" key="4">
    <source>
        <dbReference type="Proteomes" id="UP000193834"/>
    </source>
</evidence>
<accession>A0A1X7JE89</accession>
<dbReference type="Pfam" id="PF03551">
    <property type="entry name" value="PadR"/>
    <property type="match status" value="1"/>
</dbReference>
<feature type="domain" description="Transcription regulator PadR C-terminal" evidence="2">
    <location>
        <begin position="90"/>
        <end position="174"/>
    </location>
</feature>
<keyword evidence="4" id="KW-1185">Reference proteome</keyword>
<dbReference type="InterPro" id="IPR036390">
    <property type="entry name" value="WH_DNA-bd_sf"/>
</dbReference>
<dbReference type="Pfam" id="PF10400">
    <property type="entry name" value="Vir_act_alpha_C"/>
    <property type="match status" value="1"/>
</dbReference>
<dbReference type="InterPro" id="IPR036388">
    <property type="entry name" value="WH-like_DNA-bd_sf"/>
</dbReference>
<evidence type="ECO:0000259" key="2">
    <source>
        <dbReference type="Pfam" id="PF10400"/>
    </source>
</evidence>
<dbReference type="InterPro" id="IPR018309">
    <property type="entry name" value="Tscrpt_reg_PadR_C"/>
</dbReference>
<proteinExistence type="predicted"/>
<dbReference type="GO" id="GO:0003677">
    <property type="term" value="F:DNA binding"/>
    <property type="evidence" value="ECO:0007669"/>
    <property type="project" value="UniProtKB-KW"/>
</dbReference>